<dbReference type="EMBL" id="JASUBT010000001">
    <property type="protein sequence ID" value="MDL4934421.1"/>
    <property type="molecule type" value="Genomic_DNA"/>
</dbReference>
<reference evidence="2" key="3">
    <citation type="submission" date="2023-03" db="EMBL/GenBank/DDBJ databases">
        <authorList>
            <person name="Shen W."/>
            <person name="Cai J."/>
        </authorList>
    </citation>
    <scope>NUCLEOTIDE SEQUENCE</scope>
    <source>
        <strain evidence="2">K69-2</strain>
    </source>
</reference>
<dbReference type="Proteomes" id="UP000516696">
    <property type="component" value="Chromosome"/>
</dbReference>
<dbReference type="EMBL" id="CP050485">
    <property type="protein sequence ID" value="QOG28542.1"/>
    <property type="molecule type" value="Genomic_DNA"/>
</dbReference>
<evidence type="ECO:0000313" key="1">
    <source>
        <dbReference type="EMBL" id="MDL4934421.1"/>
    </source>
</evidence>
<name>A0A1V8Z711_ENTGA</name>
<accession>A0A1V8Z711</accession>
<reference evidence="3 5" key="1">
    <citation type="submission" date="2019-04" db="EMBL/GenBank/DDBJ databases">
        <title>Step-wise assembly of the neonatal virome modulated by breast feeding.</title>
        <authorList>
            <person name="Liang G."/>
            <person name="Bushman F."/>
        </authorList>
    </citation>
    <scope>NUCLEOTIDE SEQUENCE [LARGE SCALE GENOMIC DNA]</scope>
    <source>
        <strain evidence="3 5">E3404</strain>
    </source>
</reference>
<evidence type="ECO:0000313" key="2">
    <source>
        <dbReference type="EMBL" id="MDT2689794.1"/>
    </source>
</evidence>
<evidence type="ECO:0000313" key="3">
    <source>
        <dbReference type="EMBL" id="MXS25363.1"/>
    </source>
</evidence>
<dbReference type="Proteomes" id="UP001183682">
    <property type="component" value="Unassembled WGS sequence"/>
</dbReference>
<dbReference type="GeneID" id="93223157"/>
<dbReference type="Proteomes" id="UP001241571">
    <property type="component" value="Unassembled WGS sequence"/>
</dbReference>
<dbReference type="AlphaFoldDB" id="A0A1V8Z711"/>
<evidence type="ECO:0000313" key="4">
    <source>
        <dbReference type="EMBL" id="QOG28542.1"/>
    </source>
</evidence>
<evidence type="ECO:0000313" key="7">
    <source>
        <dbReference type="Proteomes" id="UP001241571"/>
    </source>
</evidence>
<evidence type="ECO:0000313" key="5">
    <source>
        <dbReference type="Proteomes" id="UP000439965"/>
    </source>
</evidence>
<protein>
    <submittedName>
        <fullName evidence="1">DUF6171 family protein</fullName>
    </submittedName>
</protein>
<dbReference type="RefSeq" id="WP_003128237.1">
    <property type="nucleotide sequence ID" value="NZ_BSYC01000001.1"/>
</dbReference>
<sequence>MTCKGCDVKETAATVDVEALIEEQLAIENDLAALEVVQSRIKICEACPFRSNHTCTKCGCFYKFRANLSKKYCPAGMWAQTGQSIQ</sequence>
<dbReference type="EMBL" id="JARPZN010000003">
    <property type="protein sequence ID" value="MDT2689794.1"/>
    <property type="molecule type" value="Genomic_DNA"/>
</dbReference>
<proteinExistence type="predicted"/>
<dbReference type="Proteomes" id="UP000439965">
    <property type="component" value="Unassembled WGS sequence"/>
</dbReference>
<evidence type="ECO:0000313" key="6">
    <source>
        <dbReference type="Proteomes" id="UP000516696"/>
    </source>
</evidence>
<reference evidence="1 7" key="4">
    <citation type="submission" date="2023-06" db="EMBL/GenBank/DDBJ databases">
        <title>Acute promotion of culturable opportunistic pathogens and persistent increase of antibiotic resistance following antibiotic exposure in mouse gut microbiota.</title>
        <authorList>
            <person name="Li L."/>
            <person name="Wang B."/>
            <person name="Sun Y."/>
            <person name="Wang M."/>
            <person name="Xu H."/>
        </authorList>
    </citation>
    <scope>NUCLEOTIDE SEQUENCE [LARGE SCALE GENOMIC DNA]</scope>
    <source>
        <strain evidence="1 7">CRI2_2</strain>
    </source>
</reference>
<dbReference type="EMBL" id="WVTI01000003">
    <property type="protein sequence ID" value="MXS25363.1"/>
    <property type="molecule type" value="Genomic_DNA"/>
</dbReference>
<gene>
    <name evidence="4" type="ORF">EGM181_15385</name>
    <name evidence="3" type="ORF">GTI89_04640</name>
    <name evidence="2" type="ORF">P7E30_06220</name>
    <name evidence="1" type="ORF">QRX88_01665</name>
</gene>
<organism evidence="1 7">
    <name type="scientific">Enterococcus gallinarum</name>
    <dbReference type="NCBI Taxonomy" id="1353"/>
    <lineage>
        <taxon>Bacteria</taxon>
        <taxon>Bacillati</taxon>
        <taxon>Bacillota</taxon>
        <taxon>Bacilli</taxon>
        <taxon>Lactobacillales</taxon>
        <taxon>Enterococcaceae</taxon>
        <taxon>Enterococcus</taxon>
    </lineage>
</organism>
<reference evidence="4 6" key="2">
    <citation type="submission" date="2020-03" db="EMBL/GenBank/DDBJ databases">
        <title>Characterization of ganglioside-mimicking enterococci.</title>
        <authorList>
            <person name="Patry R.T."/>
            <person name="Nothaft H."/>
            <person name="Bridger R."/>
            <person name="Shajahan A."/>
            <person name="Huynh S."/>
            <person name="Sanchez S."/>
            <person name="Azadi P."/>
            <person name="Cooper K."/>
            <person name="Miller W.G."/>
            <person name="Parker C.T."/>
            <person name="Wells L."/>
            <person name="Szymanski C.M."/>
        </authorList>
    </citation>
    <scope>NUCLEOTIDE SEQUENCE [LARGE SCALE GENOMIC DNA]</scope>
    <source>
        <strain evidence="4 6">EGM181</strain>
    </source>
</reference>